<dbReference type="EMBL" id="ABEU02000010">
    <property type="protein sequence ID" value="PNR46821.1"/>
    <property type="molecule type" value="Genomic_DNA"/>
</dbReference>
<organism evidence="1">
    <name type="scientific">Physcomitrium patens</name>
    <name type="common">Spreading-leaved earth moss</name>
    <name type="synonym">Physcomitrella patens</name>
    <dbReference type="NCBI Taxonomy" id="3218"/>
    <lineage>
        <taxon>Eukaryota</taxon>
        <taxon>Viridiplantae</taxon>
        <taxon>Streptophyta</taxon>
        <taxon>Embryophyta</taxon>
        <taxon>Bryophyta</taxon>
        <taxon>Bryophytina</taxon>
        <taxon>Bryopsida</taxon>
        <taxon>Funariidae</taxon>
        <taxon>Funariales</taxon>
        <taxon>Funariaceae</taxon>
        <taxon>Physcomitrium</taxon>
    </lineage>
</organism>
<reference evidence="1 3" key="2">
    <citation type="journal article" date="2018" name="Plant J.">
        <title>The Physcomitrella patens chromosome-scale assembly reveals moss genome structure and evolution.</title>
        <authorList>
            <person name="Lang D."/>
            <person name="Ullrich K.K."/>
            <person name="Murat F."/>
            <person name="Fuchs J."/>
            <person name="Jenkins J."/>
            <person name="Haas F.B."/>
            <person name="Piednoel M."/>
            <person name="Gundlach H."/>
            <person name="Van Bel M."/>
            <person name="Meyberg R."/>
            <person name="Vives C."/>
            <person name="Morata J."/>
            <person name="Symeonidi A."/>
            <person name="Hiss M."/>
            <person name="Muchero W."/>
            <person name="Kamisugi Y."/>
            <person name="Saleh O."/>
            <person name="Blanc G."/>
            <person name="Decker E.L."/>
            <person name="van Gessel N."/>
            <person name="Grimwood J."/>
            <person name="Hayes R.D."/>
            <person name="Graham S.W."/>
            <person name="Gunter L.E."/>
            <person name="McDaniel S.F."/>
            <person name="Hoernstein S.N.W."/>
            <person name="Larsson A."/>
            <person name="Li F.W."/>
            <person name="Perroud P.F."/>
            <person name="Phillips J."/>
            <person name="Ranjan P."/>
            <person name="Rokshar D.S."/>
            <person name="Rothfels C.J."/>
            <person name="Schneider L."/>
            <person name="Shu S."/>
            <person name="Stevenson D.W."/>
            <person name="Thummler F."/>
            <person name="Tillich M."/>
            <person name="Villarreal Aguilar J.C."/>
            <person name="Widiez T."/>
            <person name="Wong G.K."/>
            <person name="Wymore A."/>
            <person name="Zhang Y."/>
            <person name="Zimmer A.D."/>
            <person name="Quatrano R.S."/>
            <person name="Mayer K.F.X."/>
            <person name="Goodstein D."/>
            <person name="Casacuberta J.M."/>
            <person name="Vandepoele K."/>
            <person name="Reski R."/>
            <person name="Cuming A.C."/>
            <person name="Tuskan G.A."/>
            <person name="Maumus F."/>
            <person name="Salse J."/>
            <person name="Schmutz J."/>
            <person name="Rensing S.A."/>
        </authorList>
    </citation>
    <scope>NUCLEOTIDE SEQUENCE [LARGE SCALE GENOMIC DNA]</scope>
    <source>
        <strain evidence="2 3">cv. Gransden 2004</strain>
    </source>
</reference>
<accession>A0A2K1JZ60</accession>
<dbReference type="AlphaFoldDB" id="A0A2K1JZ60"/>
<dbReference type="PaxDb" id="3218-PP1S145_101V6.1"/>
<proteinExistence type="predicted"/>
<dbReference type="EnsemblPlants" id="Pp3c10_15909V3.1">
    <property type="protein sequence ID" value="PAC:32901736.CDS.1"/>
    <property type="gene ID" value="Pp3c10_15909"/>
</dbReference>
<keyword evidence="3" id="KW-1185">Reference proteome</keyword>
<sequence>MDSSLLLISTCGSHSRKASNKTRPSELAYYGHWNGHGIVIHMWCEEFSKRFGPTPAIPCRDRGIFDDLPRQILVEIMLDQSATCLNSGVSSMLPAPISTERQFPWNHSEIAGALFLQNT</sequence>
<evidence type="ECO:0000313" key="3">
    <source>
        <dbReference type="Proteomes" id="UP000006727"/>
    </source>
</evidence>
<reference evidence="1 3" key="1">
    <citation type="journal article" date="2008" name="Science">
        <title>The Physcomitrella genome reveals evolutionary insights into the conquest of land by plants.</title>
        <authorList>
            <person name="Rensing S."/>
            <person name="Lang D."/>
            <person name="Zimmer A."/>
            <person name="Terry A."/>
            <person name="Salamov A."/>
            <person name="Shapiro H."/>
            <person name="Nishiyama T."/>
            <person name="Perroud P.-F."/>
            <person name="Lindquist E."/>
            <person name="Kamisugi Y."/>
            <person name="Tanahashi T."/>
            <person name="Sakakibara K."/>
            <person name="Fujita T."/>
            <person name="Oishi K."/>
            <person name="Shin-I T."/>
            <person name="Kuroki Y."/>
            <person name="Toyoda A."/>
            <person name="Suzuki Y."/>
            <person name="Hashimoto A."/>
            <person name="Yamaguchi K."/>
            <person name="Sugano A."/>
            <person name="Kohara Y."/>
            <person name="Fujiyama A."/>
            <person name="Anterola A."/>
            <person name="Aoki S."/>
            <person name="Ashton N."/>
            <person name="Barbazuk W.B."/>
            <person name="Barker E."/>
            <person name="Bennetzen J."/>
            <person name="Bezanilla M."/>
            <person name="Blankenship R."/>
            <person name="Cho S.H."/>
            <person name="Dutcher S."/>
            <person name="Estelle M."/>
            <person name="Fawcett J.A."/>
            <person name="Gundlach H."/>
            <person name="Hanada K."/>
            <person name="Heyl A."/>
            <person name="Hicks K.A."/>
            <person name="Hugh J."/>
            <person name="Lohr M."/>
            <person name="Mayer K."/>
            <person name="Melkozernov A."/>
            <person name="Murata T."/>
            <person name="Nelson D."/>
            <person name="Pils B."/>
            <person name="Prigge M."/>
            <person name="Reiss B."/>
            <person name="Renner T."/>
            <person name="Rombauts S."/>
            <person name="Rushton P."/>
            <person name="Sanderfoot A."/>
            <person name="Schween G."/>
            <person name="Shiu S.-H."/>
            <person name="Stueber K."/>
            <person name="Theodoulou F.L."/>
            <person name="Tu H."/>
            <person name="Van de Peer Y."/>
            <person name="Verrier P.J."/>
            <person name="Waters E."/>
            <person name="Wood A."/>
            <person name="Yang L."/>
            <person name="Cove D."/>
            <person name="Cuming A."/>
            <person name="Hasebe M."/>
            <person name="Lucas S."/>
            <person name="Mishler D.B."/>
            <person name="Reski R."/>
            <person name="Grigoriev I."/>
            <person name="Quatrano R.S."/>
            <person name="Boore J.L."/>
        </authorList>
    </citation>
    <scope>NUCLEOTIDE SEQUENCE [LARGE SCALE GENOMIC DNA]</scope>
    <source>
        <strain evidence="2 3">cv. Gransden 2004</strain>
    </source>
</reference>
<evidence type="ECO:0000313" key="1">
    <source>
        <dbReference type="EMBL" id="PNR46821.1"/>
    </source>
</evidence>
<reference evidence="2" key="3">
    <citation type="submission" date="2020-12" db="UniProtKB">
        <authorList>
            <consortium name="EnsemblPlants"/>
        </authorList>
    </citation>
    <scope>IDENTIFICATION</scope>
</reference>
<evidence type="ECO:0000313" key="2">
    <source>
        <dbReference type="EnsemblPlants" id="PAC:32901736.CDS.1"/>
    </source>
</evidence>
<dbReference type="Gramene" id="Pp3c10_15909V3.1">
    <property type="protein sequence ID" value="PAC:32901736.CDS.1"/>
    <property type="gene ID" value="Pp3c10_15909"/>
</dbReference>
<dbReference type="InParanoid" id="A0A2K1JZ60"/>
<name>A0A2K1JZ60_PHYPA</name>
<protein>
    <submittedName>
        <fullName evidence="1 2">Uncharacterized protein</fullName>
    </submittedName>
</protein>
<dbReference type="Proteomes" id="UP000006727">
    <property type="component" value="Chromosome 10"/>
</dbReference>
<gene>
    <name evidence="1" type="ORF">PHYPA_013941</name>
</gene>